<dbReference type="InterPro" id="IPR008271">
    <property type="entry name" value="Ser/Thr_kinase_AS"/>
</dbReference>
<dbReference type="InterPro" id="IPR045269">
    <property type="entry name" value="Atg1-like"/>
</dbReference>
<dbReference type="PROSITE" id="PS50011">
    <property type="entry name" value="PROTEIN_KINASE_DOM"/>
    <property type="match status" value="1"/>
</dbReference>
<dbReference type="Gene3D" id="1.10.510.10">
    <property type="entry name" value="Transferase(Phosphotransferase) domain 1"/>
    <property type="match status" value="1"/>
</dbReference>
<dbReference type="GO" id="GO:0005776">
    <property type="term" value="C:autophagosome"/>
    <property type="evidence" value="ECO:0007669"/>
    <property type="project" value="TreeGrafter"/>
</dbReference>
<dbReference type="CDD" id="cd13993">
    <property type="entry name" value="STKc_Pat1_like"/>
    <property type="match status" value="1"/>
</dbReference>
<dbReference type="GO" id="GO:0004674">
    <property type="term" value="F:protein serine/threonine kinase activity"/>
    <property type="evidence" value="ECO:0007669"/>
    <property type="project" value="UniProtKB-KW"/>
</dbReference>
<gene>
    <name evidence="16" type="ORF">CPC735_026020</name>
</gene>
<sequence>MDCLRDKFVQGQLLDGRFLTVTPLNHGSFGMVFLAKDTLTGEQVAIKCLTRQASSDSSDLTVDERSEEMECHARLGFHPNIVNMIHSFETRSHIFLVLEYCSMGDLYEAIRVDRGPLETEHVRDFMLQLIGAVEYMHSKGLYHRDIKPENIFLCQDGSMKLGDFGLATRANWSFEACVGSDRYMAPEQYEPTAAGYSPGQADIWAIGICLLNILFSRNPFVTPTESDVLFADYARDRQSLFDVFPNMSQDTFEILTHSLAIDPKKRSLSAMREAIVRAVSFTIDDETLDDYCTEDRNVVPASGYREPLRTPSIQSPQINQGDSFPWAKALQSTPQQAVRQLSAIPDSEVYTEDLFATSADEGMSWYTGNHGSASMVSTFDSNFGPSFKSMALPKDRYRQFDKAPISGSLPEPVGVPIPSMSMVFGKGNDEQVSKSWSDLWDEDQMENEALELHNRQAHNARTWSQESKDDELGKSGLTEIDPTSSALNSRSMIPNGQAKSVPIPRKAENFRGNDSPCPGSFTPSKYAPKQTIMDKWAALGQKRRNYHPKGQQPPQWKAKQIVNRNWRKDAGPNSLGSENEPWIRKGSSPKHNRIRQNQHPQSHLLSKDWRHDPFQTIKPKKDSCPFSLHDSYPDDEFDFIGGWQDLHI</sequence>
<keyword evidence="9" id="KW-0067">ATP-binding</keyword>
<evidence type="ECO:0000256" key="4">
    <source>
        <dbReference type="ARBA" id="ARBA00019599"/>
    </source>
</evidence>
<dbReference type="PANTHER" id="PTHR24348">
    <property type="entry name" value="SERINE/THREONINE-PROTEIN KINASE UNC-51-RELATED"/>
    <property type="match status" value="1"/>
</dbReference>
<feature type="compositionally biased region" description="Basic residues" evidence="14">
    <location>
        <begin position="587"/>
        <end position="596"/>
    </location>
</feature>
<keyword evidence="10" id="KW-0072">Autophagy</keyword>
<accession>C5P766</accession>
<dbReference type="OrthoDB" id="4062651at2759"/>
<keyword evidence="6" id="KW-0808">Transferase</keyword>
<dbReference type="PANTHER" id="PTHR24348:SF22">
    <property type="entry name" value="NON-SPECIFIC SERINE_THREONINE PROTEIN KINASE"/>
    <property type="match status" value="1"/>
</dbReference>
<dbReference type="Pfam" id="PF00069">
    <property type="entry name" value="Pkinase"/>
    <property type="match status" value="1"/>
</dbReference>
<feature type="region of interest" description="Disordered" evidence="14">
    <location>
        <begin position="569"/>
        <end position="603"/>
    </location>
</feature>
<proteinExistence type="predicted"/>
<dbReference type="EMBL" id="ACFW01000025">
    <property type="protein sequence ID" value="EER27266.1"/>
    <property type="molecule type" value="Genomic_DNA"/>
</dbReference>
<comment type="catalytic activity">
    <reaction evidence="12">
        <text>L-threonyl-[protein] + ATP = O-phospho-L-threonyl-[protein] + ADP + H(+)</text>
        <dbReference type="Rhea" id="RHEA:46608"/>
        <dbReference type="Rhea" id="RHEA-COMP:11060"/>
        <dbReference type="Rhea" id="RHEA-COMP:11605"/>
        <dbReference type="ChEBI" id="CHEBI:15378"/>
        <dbReference type="ChEBI" id="CHEBI:30013"/>
        <dbReference type="ChEBI" id="CHEBI:30616"/>
        <dbReference type="ChEBI" id="CHEBI:61977"/>
        <dbReference type="ChEBI" id="CHEBI:456216"/>
        <dbReference type="EC" id="2.7.11.1"/>
    </reaction>
</comment>
<dbReference type="SMART" id="SM00220">
    <property type="entry name" value="S_TKc"/>
    <property type="match status" value="1"/>
</dbReference>
<evidence type="ECO:0000256" key="9">
    <source>
        <dbReference type="ARBA" id="ARBA00022840"/>
    </source>
</evidence>
<dbReference type="GO" id="GO:0005829">
    <property type="term" value="C:cytosol"/>
    <property type="evidence" value="ECO:0007669"/>
    <property type="project" value="TreeGrafter"/>
</dbReference>
<evidence type="ECO:0000256" key="13">
    <source>
        <dbReference type="ARBA" id="ARBA00048679"/>
    </source>
</evidence>
<feature type="domain" description="Protein kinase" evidence="15">
    <location>
        <begin position="18"/>
        <end position="282"/>
    </location>
</feature>
<dbReference type="InterPro" id="IPR000719">
    <property type="entry name" value="Prot_kinase_dom"/>
</dbReference>
<comment type="catalytic activity">
    <reaction evidence="13">
        <text>L-seryl-[protein] + ATP = O-phospho-L-seryl-[protein] + ADP + H(+)</text>
        <dbReference type="Rhea" id="RHEA:17989"/>
        <dbReference type="Rhea" id="RHEA-COMP:9863"/>
        <dbReference type="Rhea" id="RHEA-COMP:11604"/>
        <dbReference type="ChEBI" id="CHEBI:15378"/>
        <dbReference type="ChEBI" id="CHEBI:29999"/>
        <dbReference type="ChEBI" id="CHEBI:30616"/>
        <dbReference type="ChEBI" id="CHEBI:83421"/>
        <dbReference type="ChEBI" id="CHEBI:456216"/>
        <dbReference type="EC" id="2.7.11.1"/>
    </reaction>
</comment>
<keyword evidence="8 16" id="KW-0418">Kinase</keyword>
<dbReference type="VEuPathDB" id="FungiDB:CPC735_026020"/>
<dbReference type="GO" id="GO:0010506">
    <property type="term" value="P:regulation of autophagy"/>
    <property type="evidence" value="ECO:0007669"/>
    <property type="project" value="InterPro"/>
</dbReference>
<evidence type="ECO:0000256" key="14">
    <source>
        <dbReference type="SAM" id="MobiDB-lite"/>
    </source>
</evidence>
<dbReference type="SUPFAM" id="SSF56112">
    <property type="entry name" value="Protein kinase-like (PK-like)"/>
    <property type="match status" value="1"/>
</dbReference>
<keyword evidence="7" id="KW-0547">Nucleotide-binding</keyword>
<dbReference type="EC" id="2.7.11.1" evidence="2"/>
<dbReference type="AlphaFoldDB" id="C5P766"/>
<keyword evidence="5" id="KW-0723">Serine/threonine-protein kinase</keyword>
<dbReference type="GO" id="GO:0005524">
    <property type="term" value="F:ATP binding"/>
    <property type="evidence" value="ECO:0007669"/>
    <property type="project" value="UniProtKB-KW"/>
</dbReference>
<dbReference type="GO" id="GO:0000045">
    <property type="term" value="P:autophagosome assembly"/>
    <property type="evidence" value="ECO:0007669"/>
    <property type="project" value="TreeGrafter"/>
</dbReference>
<dbReference type="PROSITE" id="PS00108">
    <property type="entry name" value="PROTEIN_KINASE_ST"/>
    <property type="match status" value="1"/>
</dbReference>
<evidence type="ECO:0000313" key="17">
    <source>
        <dbReference type="Proteomes" id="UP000009084"/>
    </source>
</evidence>
<comment type="caution">
    <text evidence="16">The sequence shown here is derived from an EMBL/GenBank/DDBJ whole genome shotgun (WGS) entry which is preliminary data.</text>
</comment>
<dbReference type="KEGG" id="cpw:9694906"/>
<evidence type="ECO:0000256" key="5">
    <source>
        <dbReference type="ARBA" id="ARBA00022527"/>
    </source>
</evidence>
<dbReference type="FunFam" id="1.10.510.10:FF:000693">
    <property type="entry name" value="Serine/threonine protein kinase, putative"/>
    <property type="match status" value="1"/>
</dbReference>
<evidence type="ECO:0000256" key="12">
    <source>
        <dbReference type="ARBA" id="ARBA00047899"/>
    </source>
</evidence>
<evidence type="ECO:0000256" key="7">
    <source>
        <dbReference type="ARBA" id="ARBA00022741"/>
    </source>
</evidence>
<evidence type="ECO:0000256" key="10">
    <source>
        <dbReference type="ARBA" id="ARBA00023006"/>
    </source>
</evidence>
<feature type="region of interest" description="Disordered" evidence="14">
    <location>
        <begin position="457"/>
        <end position="500"/>
    </location>
</feature>
<dbReference type="GO" id="GO:0034045">
    <property type="term" value="C:phagophore assembly site membrane"/>
    <property type="evidence" value="ECO:0007669"/>
    <property type="project" value="UniProtKB-SubCell"/>
</dbReference>
<name>C5P766_COCP7</name>
<organism evidence="16 17">
    <name type="scientific">Coccidioides posadasii (strain C735)</name>
    <name type="common">Valley fever fungus</name>
    <dbReference type="NCBI Taxonomy" id="222929"/>
    <lineage>
        <taxon>Eukaryota</taxon>
        <taxon>Fungi</taxon>
        <taxon>Dikarya</taxon>
        <taxon>Ascomycota</taxon>
        <taxon>Pezizomycotina</taxon>
        <taxon>Eurotiomycetes</taxon>
        <taxon>Eurotiomycetidae</taxon>
        <taxon>Onygenales</taxon>
        <taxon>Onygenaceae</taxon>
        <taxon>Coccidioides</taxon>
    </lineage>
</organism>
<evidence type="ECO:0000256" key="6">
    <source>
        <dbReference type="ARBA" id="ARBA00022679"/>
    </source>
</evidence>
<dbReference type="Proteomes" id="UP000009084">
    <property type="component" value="Unassembled WGS sequence"/>
</dbReference>
<dbReference type="HOGENOM" id="CLU_000288_172_1_1"/>
<evidence type="ECO:0000256" key="2">
    <source>
        <dbReference type="ARBA" id="ARBA00012513"/>
    </source>
</evidence>
<evidence type="ECO:0000256" key="11">
    <source>
        <dbReference type="ARBA" id="ARBA00030237"/>
    </source>
</evidence>
<comment type="subcellular location">
    <subcellularLocation>
        <location evidence="1">Preautophagosomal structure membrane</location>
        <topology evidence="1">Peripheral membrane protein</topology>
    </subcellularLocation>
</comment>
<reference evidence="16 17" key="1">
    <citation type="journal article" date="2009" name="Genome Res.">
        <title>Comparative genomic analyses of the human fungal pathogens Coccidioides and their relatives.</title>
        <authorList>
            <person name="Sharpton T.J."/>
            <person name="Stajich J.E."/>
            <person name="Rounsley S.D."/>
            <person name="Gardner M.J."/>
            <person name="Wortman J.R."/>
            <person name="Jordar V.S."/>
            <person name="Maiti R."/>
            <person name="Kodira C.D."/>
            <person name="Neafsey D.E."/>
            <person name="Zeng Q."/>
            <person name="Hung C.-Y."/>
            <person name="McMahan C."/>
            <person name="Muszewska A."/>
            <person name="Grynberg M."/>
            <person name="Mandel M.A."/>
            <person name="Kellner E.M."/>
            <person name="Barker B.M."/>
            <person name="Galgiani J.N."/>
            <person name="Orbach M.J."/>
            <person name="Kirkland T.N."/>
            <person name="Cole G.T."/>
            <person name="Henn M.R."/>
            <person name="Birren B.W."/>
            <person name="Taylor J.W."/>
        </authorList>
    </citation>
    <scope>NUCLEOTIDE SEQUENCE [LARGE SCALE GENOMIC DNA]</scope>
    <source>
        <strain evidence="17">C735</strain>
    </source>
</reference>
<evidence type="ECO:0000256" key="8">
    <source>
        <dbReference type="ARBA" id="ARBA00022777"/>
    </source>
</evidence>
<evidence type="ECO:0000256" key="3">
    <source>
        <dbReference type="ARBA" id="ARBA00018572"/>
    </source>
</evidence>
<evidence type="ECO:0000313" key="16">
    <source>
        <dbReference type="EMBL" id="EER27266.1"/>
    </source>
</evidence>
<feature type="compositionally biased region" description="Polar residues" evidence="14">
    <location>
        <begin position="481"/>
        <end position="498"/>
    </location>
</feature>
<evidence type="ECO:0000256" key="1">
    <source>
        <dbReference type="ARBA" id="ARBA00004623"/>
    </source>
</evidence>
<protein>
    <recommendedName>
        <fullName evidence="3">Serine/threonine-protein kinase ATG1</fullName>
        <ecNumber evidence="2">2.7.11.1</ecNumber>
    </recommendedName>
    <alternativeName>
        <fullName evidence="11">Autophagy-related protein 1</fullName>
    </alternativeName>
    <alternativeName>
        <fullName evidence="4">Serine/threonine-protein kinase atg1</fullName>
    </alternativeName>
</protein>
<evidence type="ECO:0000259" key="15">
    <source>
        <dbReference type="PROSITE" id="PS50011"/>
    </source>
</evidence>
<dbReference type="InterPro" id="IPR011009">
    <property type="entry name" value="Kinase-like_dom_sf"/>
</dbReference>